<name>A0ABT7SRY5_9GAMM</name>
<gene>
    <name evidence="1" type="ORF">QEZ41_11770</name>
</gene>
<dbReference type="RefSeq" id="WP_289411791.1">
    <property type="nucleotide sequence ID" value="NZ_JAUCDY010000020.1"/>
</dbReference>
<accession>A0ABT7SRY5</accession>
<dbReference type="Proteomes" id="UP001241056">
    <property type="component" value="Unassembled WGS sequence"/>
</dbReference>
<evidence type="ECO:0000313" key="2">
    <source>
        <dbReference type="Proteomes" id="UP001241056"/>
    </source>
</evidence>
<dbReference type="InterPro" id="IPR036388">
    <property type="entry name" value="WH-like_DNA-bd_sf"/>
</dbReference>
<dbReference type="InterPro" id="IPR036390">
    <property type="entry name" value="WH_DNA-bd_sf"/>
</dbReference>
<evidence type="ECO:0000313" key="1">
    <source>
        <dbReference type="EMBL" id="MDM7858940.1"/>
    </source>
</evidence>
<dbReference type="SUPFAM" id="SSF46785">
    <property type="entry name" value="Winged helix' DNA-binding domain"/>
    <property type="match status" value="1"/>
</dbReference>
<dbReference type="EMBL" id="JAUCDY010000020">
    <property type="protein sequence ID" value="MDM7858940.1"/>
    <property type="molecule type" value="Genomic_DNA"/>
</dbReference>
<sequence length="100" mass="11628">MNNEVLLKTLQHAPEEPNQRSLAQQLGFSLGKTNYILKALTEKGFIKAERFANSDNKLAYRYALTADGIQERIRLTEKFIARKKQEYETLTKELEQLKKL</sequence>
<dbReference type="InterPro" id="IPR026433">
    <property type="entry name" value="MarR_EPS"/>
</dbReference>
<keyword evidence="2" id="KW-1185">Reference proteome</keyword>
<comment type="caution">
    <text evidence="1">The sequence shown here is derived from an EMBL/GenBank/DDBJ whole genome shotgun (WGS) entry which is preliminary data.</text>
</comment>
<protein>
    <submittedName>
        <fullName evidence="1">MarR family EPS-associated transcriptional regulator</fullName>
    </submittedName>
</protein>
<reference evidence="1 2" key="1">
    <citation type="submission" date="2023-06" db="EMBL/GenBank/DDBJ databases">
        <title>Thiopseudomonas sp. CY1220 draft genome sequence.</title>
        <authorList>
            <person name="Zhao G."/>
            <person name="An M."/>
        </authorList>
    </citation>
    <scope>NUCLEOTIDE SEQUENCE [LARGE SCALE GENOMIC DNA]</scope>
    <source>
        <strain evidence="1 2">CY1220</strain>
    </source>
</reference>
<dbReference type="NCBIfam" id="TIGR04176">
    <property type="entry name" value="MarR_EPS"/>
    <property type="match status" value="1"/>
</dbReference>
<proteinExistence type="predicted"/>
<dbReference type="Pfam" id="PF13412">
    <property type="entry name" value="HTH_24"/>
    <property type="match status" value="1"/>
</dbReference>
<dbReference type="Gene3D" id="1.10.10.10">
    <property type="entry name" value="Winged helix-like DNA-binding domain superfamily/Winged helix DNA-binding domain"/>
    <property type="match status" value="1"/>
</dbReference>
<organism evidence="1 2">
    <name type="scientific">Thiopseudomonas acetoxidans</name>
    <dbReference type="NCBI Taxonomy" id="3041622"/>
    <lineage>
        <taxon>Bacteria</taxon>
        <taxon>Pseudomonadati</taxon>
        <taxon>Pseudomonadota</taxon>
        <taxon>Gammaproteobacteria</taxon>
        <taxon>Pseudomonadales</taxon>
        <taxon>Pseudomonadaceae</taxon>
        <taxon>Thiopseudomonas</taxon>
    </lineage>
</organism>